<evidence type="ECO:0000313" key="2">
    <source>
        <dbReference type="EMBL" id="EJT77229.1"/>
    </source>
</evidence>
<reference evidence="3" key="4">
    <citation type="journal article" date="2015" name="G3 (Bethesda)">
        <title>Genome sequences of three phytopathogenic species of the Magnaporthaceae family of fungi.</title>
        <authorList>
            <person name="Okagaki L.H."/>
            <person name="Nunes C.C."/>
            <person name="Sailsbery J."/>
            <person name="Clay B."/>
            <person name="Brown D."/>
            <person name="John T."/>
            <person name="Oh Y."/>
            <person name="Young N."/>
            <person name="Fitzgerald M."/>
            <person name="Haas B.J."/>
            <person name="Zeng Q."/>
            <person name="Young S."/>
            <person name="Adiconis X."/>
            <person name="Fan L."/>
            <person name="Levin J.Z."/>
            <person name="Mitchell T.K."/>
            <person name="Okubara P.A."/>
            <person name="Farman M.L."/>
            <person name="Kohn L.M."/>
            <person name="Birren B."/>
            <person name="Ma L.-J."/>
            <person name="Dean R.A."/>
        </authorList>
    </citation>
    <scope>NUCLEOTIDE SEQUENCE</scope>
    <source>
        <strain evidence="3">R3-111a-1</strain>
    </source>
</reference>
<evidence type="ECO:0000313" key="4">
    <source>
        <dbReference type="Proteomes" id="UP000006039"/>
    </source>
</evidence>
<feature type="compositionally biased region" description="Polar residues" evidence="1">
    <location>
        <begin position="182"/>
        <end position="201"/>
    </location>
</feature>
<feature type="compositionally biased region" description="Basic and acidic residues" evidence="1">
    <location>
        <begin position="1"/>
        <end position="18"/>
    </location>
</feature>
<dbReference type="Proteomes" id="UP000006039">
    <property type="component" value="Unassembled WGS sequence"/>
</dbReference>
<organism evidence="2">
    <name type="scientific">Gaeumannomyces tritici (strain R3-111a-1)</name>
    <name type="common">Wheat and barley take-all root rot fungus</name>
    <name type="synonym">Gaeumannomyces graminis var. tritici</name>
    <dbReference type="NCBI Taxonomy" id="644352"/>
    <lineage>
        <taxon>Eukaryota</taxon>
        <taxon>Fungi</taxon>
        <taxon>Dikarya</taxon>
        <taxon>Ascomycota</taxon>
        <taxon>Pezizomycotina</taxon>
        <taxon>Sordariomycetes</taxon>
        <taxon>Sordariomycetidae</taxon>
        <taxon>Magnaporthales</taxon>
        <taxon>Magnaporthaceae</taxon>
        <taxon>Gaeumannomyces</taxon>
    </lineage>
</organism>
<reference evidence="2" key="2">
    <citation type="submission" date="2010-07" db="EMBL/GenBank/DDBJ databases">
        <authorList>
            <consortium name="The Broad Institute Genome Sequencing Platform"/>
            <consortium name="Broad Institute Genome Sequencing Center for Infectious Disease"/>
            <person name="Ma L.-J."/>
            <person name="Dead R."/>
            <person name="Young S."/>
            <person name="Zeng Q."/>
            <person name="Koehrsen M."/>
            <person name="Alvarado L."/>
            <person name="Berlin A."/>
            <person name="Chapman S.B."/>
            <person name="Chen Z."/>
            <person name="Freedman E."/>
            <person name="Gellesch M."/>
            <person name="Goldberg J."/>
            <person name="Griggs A."/>
            <person name="Gujja S."/>
            <person name="Heilman E.R."/>
            <person name="Heiman D."/>
            <person name="Hepburn T."/>
            <person name="Howarth C."/>
            <person name="Jen D."/>
            <person name="Larson L."/>
            <person name="Mehta T."/>
            <person name="Neiman D."/>
            <person name="Pearson M."/>
            <person name="Roberts A."/>
            <person name="Saif S."/>
            <person name="Shea T."/>
            <person name="Shenoy N."/>
            <person name="Sisk P."/>
            <person name="Stolte C."/>
            <person name="Sykes S."/>
            <person name="Walk T."/>
            <person name="White J."/>
            <person name="Yandava C."/>
            <person name="Haas B."/>
            <person name="Nusbaum C."/>
            <person name="Birren B."/>
        </authorList>
    </citation>
    <scope>NUCLEOTIDE SEQUENCE</scope>
    <source>
        <strain evidence="2">R3-111a-1</strain>
    </source>
</reference>
<protein>
    <submittedName>
        <fullName evidence="2 3">Uncharacterized protein</fullName>
    </submittedName>
</protein>
<sequence>MVAEKVETGEAENDEARGESPCPTGQSPIHPPDYDFGDERVEEGRDNFTFTWNIVEIEAEDEYNSDQPAAEPLHATSRPSPLRSIVEVGDEDKDKDNNSSQTPVKPPEAASSPAAAPTQIECLFTGPNPANGKVAAGPEAATPPPPICPNVRTAERLSQRETTNSPATALRKDRPVRGAQSIAISQPNGLATPASPNQTPSSPTPGRDAEKWPNSTEADLKRLSRVASPPATLSERSNGKAANTKDDPLGSG</sequence>
<accession>J3P0U5</accession>
<reference evidence="2" key="3">
    <citation type="submission" date="2010-09" db="EMBL/GenBank/DDBJ databases">
        <title>Annotation of Gaeumannomyces graminis var. tritici R3-111a-1.</title>
        <authorList>
            <consortium name="The Broad Institute Genome Sequencing Platform"/>
            <person name="Ma L.-J."/>
            <person name="Dead R."/>
            <person name="Young S.K."/>
            <person name="Zeng Q."/>
            <person name="Gargeya S."/>
            <person name="Fitzgerald M."/>
            <person name="Haas B."/>
            <person name="Abouelleil A."/>
            <person name="Alvarado L."/>
            <person name="Arachchi H.M."/>
            <person name="Berlin A."/>
            <person name="Brown A."/>
            <person name="Chapman S.B."/>
            <person name="Chen Z."/>
            <person name="Dunbar C."/>
            <person name="Freedman E."/>
            <person name="Gearin G."/>
            <person name="Gellesch M."/>
            <person name="Goldberg J."/>
            <person name="Griggs A."/>
            <person name="Gujja S."/>
            <person name="Heiman D."/>
            <person name="Howarth C."/>
            <person name="Larson L."/>
            <person name="Lui A."/>
            <person name="MacDonald P.J.P."/>
            <person name="Mehta T."/>
            <person name="Montmayeur A."/>
            <person name="Murphy C."/>
            <person name="Neiman D."/>
            <person name="Pearson M."/>
            <person name="Priest M."/>
            <person name="Roberts A."/>
            <person name="Saif S."/>
            <person name="Shea T."/>
            <person name="Shenoy N."/>
            <person name="Sisk P."/>
            <person name="Stolte C."/>
            <person name="Sykes S."/>
            <person name="Yandava C."/>
            <person name="Wortman J."/>
            <person name="Nusbaum C."/>
            <person name="Birren B."/>
        </authorList>
    </citation>
    <scope>NUCLEOTIDE SEQUENCE</scope>
    <source>
        <strain evidence="2">R3-111a-1</strain>
    </source>
</reference>
<dbReference type="AlphaFoldDB" id="J3P0U5"/>
<feature type="compositionally biased region" description="Low complexity" evidence="1">
    <location>
        <begin position="107"/>
        <end position="117"/>
    </location>
</feature>
<evidence type="ECO:0000313" key="3">
    <source>
        <dbReference type="EnsemblFungi" id="EJT77229"/>
    </source>
</evidence>
<feature type="region of interest" description="Disordered" evidence="1">
    <location>
        <begin position="1"/>
        <end position="43"/>
    </location>
</feature>
<evidence type="ECO:0000256" key="1">
    <source>
        <dbReference type="SAM" id="MobiDB-lite"/>
    </source>
</evidence>
<feature type="compositionally biased region" description="Basic and acidic residues" evidence="1">
    <location>
        <begin position="243"/>
        <end position="252"/>
    </location>
</feature>
<reference evidence="4" key="1">
    <citation type="submission" date="2010-07" db="EMBL/GenBank/DDBJ databases">
        <title>The genome sequence of Gaeumannomyces graminis var. tritici strain R3-111a-1.</title>
        <authorList>
            <consortium name="The Broad Institute Genome Sequencing Platform"/>
            <person name="Ma L.-J."/>
            <person name="Dead R."/>
            <person name="Young S."/>
            <person name="Zeng Q."/>
            <person name="Koehrsen M."/>
            <person name="Alvarado L."/>
            <person name="Berlin A."/>
            <person name="Chapman S.B."/>
            <person name="Chen Z."/>
            <person name="Freedman E."/>
            <person name="Gellesch M."/>
            <person name="Goldberg J."/>
            <person name="Griggs A."/>
            <person name="Gujja S."/>
            <person name="Heilman E.R."/>
            <person name="Heiman D."/>
            <person name="Hepburn T."/>
            <person name="Howarth C."/>
            <person name="Jen D."/>
            <person name="Larson L."/>
            <person name="Mehta T."/>
            <person name="Neiman D."/>
            <person name="Pearson M."/>
            <person name="Roberts A."/>
            <person name="Saif S."/>
            <person name="Shea T."/>
            <person name="Shenoy N."/>
            <person name="Sisk P."/>
            <person name="Stolte C."/>
            <person name="Sykes S."/>
            <person name="Walk T."/>
            <person name="White J."/>
            <person name="Yandava C."/>
            <person name="Haas B."/>
            <person name="Nusbaum C."/>
            <person name="Birren B."/>
        </authorList>
    </citation>
    <scope>NUCLEOTIDE SEQUENCE [LARGE SCALE GENOMIC DNA]</scope>
    <source>
        <strain evidence="4">R3-111a-1</strain>
    </source>
</reference>
<dbReference type="HOGENOM" id="CLU_1102838_0_0_1"/>
<feature type="region of interest" description="Disordered" evidence="1">
    <location>
        <begin position="59"/>
        <end position="252"/>
    </location>
</feature>
<dbReference type="EnsemblFungi" id="EJT77229">
    <property type="protein sequence ID" value="EJT77229"/>
    <property type="gene ID" value="GGTG_07141"/>
</dbReference>
<keyword evidence="4" id="KW-1185">Reference proteome</keyword>
<gene>
    <name evidence="3" type="primary">20347599</name>
    <name evidence="2" type="ORF">GGTG_07141</name>
</gene>
<dbReference type="VEuPathDB" id="FungiDB:GGTG_07141"/>
<dbReference type="EMBL" id="GL385397">
    <property type="protein sequence ID" value="EJT77229.1"/>
    <property type="molecule type" value="Genomic_DNA"/>
</dbReference>
<reference evidence="3" key="5">
    <citation type="submission" date="2018-04" db="UniProtKB">
        <authorList>
            <consortium name="EnsemblFungi"/>
        </authorList>
    </citation>
    <scope>IDENTIFICATION</scope>
    <source>
        <strain evidence="3">R3-111a-1</strain>
    </source>
</reference>
<dbReference type="GeneID" id="20347599"/>
<proteinExistence type="predicted"/>
<name>J3P0U5_GAET3</name>
<dbReference type="RefSeq" id="XP_009223229.1">
    <property type="nucleotide sequence ID" value="XM_009224965.1"/>
</dbReference>